<dbReference type="SMART" id="SM00983">
    <property type="entry name" value="TPK_B1_binding"/>
    <property type="match status" value="1"/>
</dbReference>
<dbReference type="Gene3D" id="3.40.50.10240">
    <property type="entry name" value="Thiamin pyrophosphokinase, catalytic domain"/>
    <property type="match status" value="1"/>
</dbReference>
<evidence type="ECO:0000313" key="8">
    <source>
        <dbReference type="Proteomes" id="UP000732193"/>
    </source>
</evidence>
<sequence>MFDPIVYSPDPITLVGGGDATPQDLAEALTLAPLCVAVDGGAALALRCGVDPVALIGDFDSVAEEDLARISADRQHRITEQDSTDFDKALCRIAAPFVVGVGFLGGRMDHQLAAFHTLAMRCDLPCLLIGQEEVICLAPPEIHLPTQAGDVVSLFPLAPVSGQSDGLHWPIQGLAFDPLTRIGTSNRATGPVTLRMDAPAMLLILPRRIMPALVSALALPDCARWPARAG</sequence>
<comment type="caution">
    <text evidence="7">The sequence shown here is derived from an EMBL/GenBank/DDBJ whole genome shotgun (WGS) entry which is preliminary data.</text>
</comment>
<keyword evidence="4" id="KW-0067">ATP-binding</keyword>
<evidence type="ECO:0000256" key="5">
    <source>
        <dbReference type="NCBIfam" id="TIGR01378"/>
    </source>
</evidence>
<dbReference type="EMBL" id="JAFBRM010000001">
    <property type="protein sequence ID" value="MBM1712091.1"/>
    <property type="molecule type" value="Genomic_DNA"/>
</dbReference>
<dbReference type="InterPro" id="IPR006282">
    <property type="entry name" value="Thi_PPkinase"/>
</dbReference>
<dbReference type="NCBIfam" id="TIGR01378">
    <property type="entry name" value="thi_PPkinase"/>
    <property type="match status" value="1"/>
</dbReference>
<keyword evidence="3" id="KW-0418">Kinase</keyword>
<organism evidence="7 8">
    <name type="scientific">Sulfitobacter geojensis</name>
    <dbReference type="NCBI Taxonomy" id="1342299"/>
    <lineage>
        <taxon>Bacteria</taxon>
        <taxon>Pseudomonadati</taxon>
        <taxon>Pseudomonadota</taxon>
        <taxon>Alphaproteobacteria</taxon>
        <taxon>Rhodobacterales</taxon>
        <taxon>Roseobacteraceae</taxon>
        <taxon>Sulfitobacter</taxon>
    </lineage>
</organism>
<dbReference type="PANTHER" id="PTHR41299">
    <property type="entry name" value="THIAMINE PYROPHOSPHOKINASE"/>
    <property type="match status" value="1"/>
</dbReference>
<keyword evidence="8" id="KW-1185">Reference proteome</keyword>
<protein>
    <recommendedName>
        <fullName evidence="5">Thiamine diphosphokinase</fullName>
        <ecNumber evidence="5">2.7.6.2</ecNumber>
    </recommendedName>
</protein>
<name>A0AAE2VUS1_9RHOB</name>
<evidence type="ECO:0000256" key="4">
    <source>
        <dbReference type="ARBA" id="ARBA00022840"/>
    </source>
</evidence>
<dbReference type="GO" id="GO:0030975">
    <property type="term" value="F:thiamine binding"/>
    <property type="evidence" value="ECO:0007669"/>
    <property type="project" value="InterPro"/>
</dbReference>
<dbReference type="InterPro" id="IPR036759">
    <property type="entry name" value="TPK_catalytic_sf"/>
</dbReference>
<dbReference type="GO" id="GO:0016301">
    <property type="term" value="F:kinase activity"/>
    <property type="evidence" value="ECO:0007669"/>
    <property type="project" value="UniProtKB-KW"/>
</dbReference>
<evidence type="ECO:0000313" key="7">
    <source>
        <dbReference type="EMBL" id="MBM1712091.1"/>
    </source>
</evidence>
<dbReference type="Pfam" id="PF04263">
    <property type="entry name" value="TPK_catalytic"/>
    <property type="match status" value="1"/>
</dbReference>
<dbReference type="InterPro" id="IPR053149">
    <property type="entry name" value="TPK"/>
</dbReference>
<dbReference type="Proteomes" id="UP000732193">
    <property type="component" value="Unassembled WGS sequence"/>
</dbReference>
<dbReference type="PANTHER" id="PTHR41299:SF1">
    <property type="entry name" value="THIAMINE PYROPHOSPHOKINASE"/>
    <property type="match status" value="1"/>
</dbReference>
<dbReference type="AlphaFoldDB" id="A0AAE2VUS1"/>
<evidence type="ECO:0000259" key="6">
    <source>
        <dbReference type="SMART" id="SM00983"/>
    </source>
</evidence>
<dbReference type="SUPFAM" id="SSF63862">
    <property type="entry name" value="Thiamin pyrophosphokinase, substrate-binding domain"/>
    <property type="match status" value="1"/>
</dbReference>
<feature type="domain" description="Thiamin pyrophosphokinase thiamin-binding" evidence="6">
    <location>
        <begin position="130"/>
        <end position="200"/>
    </location>
</feature>
<dbReference type="InterPro" id="IPR036371">
    <property type="entry name" value="TPK_B1-bd_sf"/>
</dbReference>
<dbReference type="EC" id="2.7.6.2" evidence="5"/>
<proteinExistence type="predicted"/>
<evidence type="ECO:0000256" key="3">
    <source>
        <dbReference type="ARBA" id="ARBA00022777"/>
    </source>
</evidence>
<evidence type="ECO:0000256" key="2">
    <source>
        <dbReference type="ARBA" id="ARBA00022741"/>
    </source>
</evidence>
<accession>A0AAE2VUS1</accession>
<reference evidence="7 8" key="1">
    <citation type="submission" date="2021-01" db="EMBL/GenBank/DDBJ databases">
        <title>Diatom-associated Roseobacters Show Island Model of Population Structure.</title>
        <authorList>
            <person name="Qu L."/>
            <person name="Feng X."/>
            <person name="Chen Y."/>
            <person name="Li L."/>
            <person name="Wang X."/>
            <person name="Hu Z."/>
            <person name="Wang H."/>
            <person name="Luo H."/>
        </authorList>
    </citation>
    <scope>NUCLEOTIDE SEQUENCE [LARGE SCALE GENOMIC DNA]</scope>
    <source>
        <strain evidence="7 8">TR60-84</strain>
    </source>
</reference>
<dbReference type="GO" id="GO:0009229">
    <property type="term" value="P:thiamine diphosphate biosynthetic process"/>
    <property type="evidence" value="ECO:0007669"/>
    <property type="project" value="InterPro"/>
</dbReference>
<dbReference type="GO" id="GO:0004788">
    <property type="term" value="F:thiamine diphosphokinase activity"/>
    <property type="evidence" value="ECO:0007669"/>
    <property type="project" value="UniProtKB-UniRule"/>
</dbReference>
<dbReference type="GO" id="GO:0005524">
    <property type="term" value="F:ATP binding"/>
    <property type="evidence" value="ECO:0007669"/>
    <property type="project" value="UniProtKB-KW"/>
</dbReference>
<dbReference type="InterPro" id="IPR007373">
    <property type="entry name" value="Thiamin_PyroPKinase_B1-bd"/>
</dbReference>
<evidence type="ECO:0000256" key="1">
    <source>
        <dbReference type="ARBA" id="ARBA00022679"/>
    </source>
</evidence>
<dbReference type="InterPro" id="IPR007371">
    <property type="entry name" value="TPK_catalytic"/>
</dbReference>
<keyword evidence="2" id="KW-0547">Nucleotide-binding</keyword>
<dbReference type="CDD" id="cd07995">
    <property type="entry name" value="TPK"/>
    <property type="match status" value="1"/>
</dbReference>
<keyword evidence="1 7" id="KW-0808">Transferase</keyword>
<dbReference type="SUPFAM" id="SSF63999">
    <property type="entry name" value="Thiamin pyrophosphokinase, catalytic domain"/>
    <property type="match status" value="1"/>
</dbReference>
<dbReference type="GO" id="GO:0006772">
    <property type="term" value="P:thiamine metabolic process"/>
    <property type="evidence" value="ECO:0007669"/>
    <property type="project" value="UniProtKB-UniRule"/>
</dbReference>
<gene>
    <name evidence="7" type="ORF">JQV55_00780</name>
</gene>